<name>A0AAJ8DJU5_LATCA</name>
<evidence type="ECO:0000256" key="5">
    <source>
        <dbReference type="ARBA" id="ARBA00022725"/>
    </source>
</evidence>
<comment type="similarity">
    <text evidence="11">Belongs to the G-protein coupled receptor 1 family.</text>
</comment>
<reference evidence="15" key="1">
    <citation type="submission" date="2025-08" db="UniProtKB">
        <authorList>
            <consortium name="RefSeq"/>
        </authorList>
    </citation>
    <scope>IDENTIFICATION</scope>
    <source>
        <tissue evidence="15">Brain</tissue>
    </source>
</reference>
<dbReference type="InterPro" id="IPR000276">
    <property type="entry name" value="GPCR_Rhodpsn"/>
</dbReference>
<evidence type="ECO:0000259" key="13">
    <source>
        <dbReference type="PROSITE" id="PS50262"/>
    </source>
</evidence>
<organism evidence="14 15">
    <name type="scientific">Lates calcarifer</name>
    <name type="common">Barramundi</name>
    <name type="synonym">Holocentrus calcarifer</name>
    <dbReference type="NCBI Taxonomy" id="8187"/>
    <lineage>
        <taxon>Eukaryota</taxon>
        <taxon>Metazoa</taxon>
        <taxon>Chordata</taxon>
        <taxon>Craniata</taxon>
        <taxon>Vertebrata</taxon>
        <taxon>Euteleostomi</taxon>
        <taxon>Actinopterygii</taxon>
        <taxon>Neopterygii</taxon>
        <taxon>Teleostei</taxon>
        <taxon>Neoteleostei</taxon>
        <taxon>Acanthomorphata</taxon>
        <taxon>Carangaria</taxon>
        <taxon>Carangaria incertae sedis</taxon>
        <taxon>Centropomidae</taxon>
        <taxon>Lates</taxon>
    </lineage>
</organism>
<keyword evidence="4 11" id="KW-0812">Transmembrane</keyword>
<dbReference type="RefSeq" id="XP_050921464.1">
    <property type="nucleotide sequence ID" value="XM_051065507.1"/>
</dbReference>
<feature type="transmembrane region" description="Helical" evidence="12">
    <location>
        <begin position="101"/>
        <end position="123"/>
    </location>
</feature>
<dbReference type="GO" id="GO:0005886">
    <property type="term" value="C:plasma membrane"/>
    <property type="evidence" value="ECO:0007669"/>
    <property type="project" value="UniProtKB-SubCell"/>
</dbReference>
<comment type="subcellular location">
    <subcellularLocation>
        <location evidence="1 12">Cell membrane</location>
        <topology evidence="1 12">Multi-pass membrane protein</topology>
    </subcellularLocation>
</comment>
<dbReference type="GeneID" id="108902839"/>
<dbReference type="PRINTS" id="PR00237">
    <property type="entry name" value="GPCRRHODOPSN"/>
</dbReference>
<dbReference type="GO" id="GO:0004930">
    <property type="term" value="F:G protein-coupled receptor activity"/>
    <property type="evidence" value="ECO:0007669"/>
    <property type="project" value="UniProtKB-KW"/>
</dbReference>
<dbReference type="Proteomes" id="UP000694890">
    <property type="component" value="Linkage group LG21"/>
</dbReference>
<keyword evidence="3 12" id="KW-0716">Sensory transduction</keyword>
<evidence type="ECO:0000256" key="1">
    <source>
        <dbReference type="ARBA" id="ARBA00004651"/>
    </source>
</evidence>
<protein>
    <recommendedName>
        <fullName evidence="12">Olfactory receptor</fullName>
    </recommendedName>
</protein>
<dbReference type="GO" id="GO:0004984">
    <property type="term" value="F:olfactory receptor activity"/>
    <property type="evidence" value="ECO:0007669"/>
    <property type="project" value="InterPro"/>
</dbReference>
<accession>A0AAJ8DJU5</accession>
<evidence type="ECO:0000256" key="6">
    <source>
        <dbReference type="ARBA" id="ARBA00022989"/>
    </source>
</evidence>
<gene>
    <name evidence="15" type="primary">LOC108902839</name>
</gene>
<dbReference type="AlphaFoldDB" id="A0AAJ8DJU5"/>
<keyword evidence="7 11" id="KW-0297">G-protein coupled receptor</keyword>
<dbReference type="PRINTS" id="PR00245">
    <property type="entry name" value="OLFACTORYR"/>
</dbReference>
<evidence type="ECO:0000256" key="8">
    <source>
        <dbReference type="ARBA" id="ARBA00023136"/>
    </source>
</evidence>
<dbReference type="InterPro" id="IPR000725">
    <property type="entry name" value="Olfact_rcpt"/>
</dbReference>
<dbReference type="FunFam" id="1.20.1070.10:FF:000013">
    <property type="entry name" value="Olfactory receptor"/>
    <property type="match status" value="1"/>
</dbReference>
<evidence type="ECO:0000256" key="11">
    <source>
        <dbReference type="RuleBase" id="RU000688"/>
    </source>
</evidence>
<dbReference type="InterPro" id="IPR050402">
    <property type="entry name" value="OR51/52/56-like"/>
</dbReference>
<dbReference type="PROSITE" id="PS00237">
    <property type="entry name" value="G_PROTEIN_RECEP_F1_1"/>
    <property type="match status" value="1"/>
</dbReference>
<evidence type="ECO:0000256" key="3">
    <source>
        <dbReference type="ARBA" id="ARBA00022606"/>
    </source>
</evidence>
<dbReference type="SUPFAM" id="SSF81321">
    <property type="entry name" value="Family A G protein-coupled receptor-like"/>
    <property type="match status" value="1"/>
</dbReference>
<evidence type="ECO:0000313" key="15">
    <source>
        <dbReference type="RefSeq" id="XP_050921464.1"/>
    </source>
</evidence>
<dbReference type="PROSITE" id="PS50262">
    <property type="entry name" value="G_PROTEIN_RECEP_F1_2"/>
    <property type="match status" value="1"/>
</dbReference>
<keyword evidence="8 12" id="KW-0472">Membrane</keyword>
<keyword evidence="5 12" id="KW-0552">Olfaction</keyword>
<evidence type="ECO:0000256" key="12">
    <source>
        <dbReference type="RuleBase" id="RU363047"/>
    </source>
</evidence>
<keyword evidence="9 11" id="KW-0675">Receptor</keyword>
<keyword evidence="2 12" id="KW-1003">Cell membrane</keyword>
<evidence type="ECO:0000256" key="9">
    <source>
        <dbReference type="ARBA" id="ARBA00023170"/>
    </source>
</evidence>
<feature type="transmembrane region" description="Helical" evidence="12">
    <location>
        <begin position="203"/>
        <end position="226"/>
    </location>
</feature>
<evidence type="ECO:0000256" key="4">
    <source>
        <dbReference type="ARBA" id="ARBA00022692"/>
    </source>
</evidence>
<evidence type="ECO:0000256" key="2">
    <source>
        <dbReference type="ARBA" id="ARBA00022475"/>
    </source>
</evidence>
<evidence type="ECO:0000313" key="14">
    <source>
        <dbReference type="Proteomes" id="UP000694890"/>
    </source>
</evidence>
<dbReference type="KEGG" id="lcf:108902839"/>
<dbReference type="Pfam" id="PF13853">
    <property type="entry name" value="7tm_4"/>
    <property type="match status" value="1"/>
</dbReference>
<dbReference type="PANTHER" id="PTHR26450:SF391">
    <property type="entry name" value="ODORANT RECEPTOR-RELATED"/>
    <property type="match status" value="1"/>
</dbReference>
<dbReference type="PANTHER" id="PTHR26450">
    <property type="entry name" value="OLFACTORY RECEPTOR 56B1-RELATED"/>
    <property type="match status" value="1"/>
</dbReference>
<feature type="domain" description="G-protein coupled receptors family 1 profile" evidence="13">
    <location>
        <begin position="44"/>
        <end position="293"/>
    </location>
</feature>
<evidence type="ECO:0000256" key="10">
    <source>
        <dbReference type="ARBA" id="ARBA00023224"/>
    </source>
</evidence>
<sequence length="320" mass="36224">MLEPLMDNVSSHKHFILNGFNELGALRPVLFIPFSIMFIVSLSANSLLIYIIISQRSLHSPMCILIAGMAFVDLSLPVFYVPNMLLSFLFDWRGISLMGCLVQMFLIHFVGSFPSTFLVWMALDRYFAICTPLYYHERMALPRFLKFVIPLVIRNVVIILVVVTLAGRLSFCFRNVINHCFCEHMALVELACGSTAINSLVGLMFLFLVIVVDFLIITTSYIIIFSSVLRSRTSGVKALHTCVTHLVVISVSLIIVLTASLSYRVRNNLPATIRVFLSTMYSLFPSCFNPIIYGIRTKEIRQHILKTLLCCRLVQTVPHS</sequence>
<feature type="transmembrane region" description="Helical" evidence="12">
    <location>
        <begin position="275"/>
        <end position="295"/>
    </location>
</feature>
<keyword evidence="6 12" id="KW-1133">Transmembrane helix</keyword>
<keyword evidence="10 11" id="KW-0807">Transducer</keyword>
<proteinExistence type="inferred from homology"/>
<evidence type="ECO:0000256" key="7">
    <source>
        <dbReference type="ARBA" id="ARBA00023040"/>
    </source>
</evidence>
<dbReference type="Gene3D" id="1.20.1070.10">
    <property type="entry name" value="Rhodopsin 7-helix transmembrane proteins"/>
    <property type="match status" value="1"/>
</dbReference>
<feature type="transmembrane region" description="Helical" evidence="12">
    <location>
        <begin position="144"/>
        <end position="166"/>
    </location>
</feature>
<dbReference type="InterPro" id="IPR017452">
    <property type="entry name" value="GPCR_Rhodpsn_7TM"/>
</dbReference>
<feature type="transmembrane region" description="Helical" evidence="12">
    <location>
        <begin position="62"/>
        <end position="81"/>
    </location>
</feature>
<feature type="transmembrane region" description="Helical" evidence="12">
    <location>
        <begin position="30"/>
        <end position="53"/>
    </location>
</feature>
<feature type="transmembrane region" description="Helical" evidence="12">
    <location>
        <begin position="238"/>
        <end position="263"/>
    </location>
</feature>